<reference evidence="8 9" key="1">
    <citation type="submission" date="2019-02" db="EMBL/GenBank/DDBJ databases">
        <authorList>
            <person name="Fomenkov A."/>
            <person name="Dubinina G."/>
            <person name="Grabovich M."/>
            <person name="Vincze T."/>
            <person name="Roberts R.J."/>
        </authorList>
    </citation>
    <scope>NUCLEOTIDE SEQUENCE [LARGE SCALE GENOMIC DNA]</scope>
    <source>
        <strain evidence="8 9">P</strain>
    </source>
</reference>
<feature type="domain" description="L-asparaginase N-terminal" evidence="6">
    <location>
        <begin position="3"/>
        <end position="185"/>
    </location>
</feature>
<protein>
    <submittedName>
        <fullName evidence="8">Asparaginase</fullName>
    </submittedName>
</protein>
<dbReference type="InterPro" id="IPR027474">
    <property type="entry name" value="L-asparaginase_N"/>
</dbReference>
<evidence type="ECO:0000256" key="5">
    <source>
        <dbReference type="PROSITE-ProRule" id="PRU10100"/>
    </source>
</evidence>
<evidence type="ECO:0000256" key="2">
    <source>
        <dbReference type="PIRSR" id="PIRSR001220-1"/>
    </source>
</evidence>
<feature type="active site" evidence="5">
    <location>
        <position position="84"/>
    </location>
</feature>
<dbReference type="PIRSF" id="PIRSF001220">
    <property type="entry name" value="L-ASNase_gatD"/>
    <property type="match status" value="1"/>
</dbReference>
<evidence type="ECO:0000313" key="9">
    <source>
        <dbReference type="Proteomes" id="UP000323824"/>
    </source>
</evidence>
<dbReference type="PANTHER" id="PTHR11707:SF28">
    <property type="entry name" value="60 KDA LYSOPHOSPHOLIPASE"/>
    <property type="match status" value="1"/>
</dbReference>
<evidence type="ECO:0000313" key="8">
    <source>
        <dbReference type="EMBL" id="QEN05836.1"/>
    </source>
</evidence>
<dbReference type="KEGG" id="sper:EW093_14380"/>
<dbReference type="PROSITE" id="PS00144">
    <property type="entry name" value="ASN_GLN_ASE_1"/>
    <property type="match status" value="1"/>
</dbReference>
<evidence type="ECO:0000256" key="4">
    <source>
        <dbReference type="PROSITE-ProRule" id="PRU10099"/>
    </source>
</evidence>
<dbReference type="FunFam" id="3.40.50.1170:FF:000001">
    <property type="entry name" value="L-asparaginase 2"/>
    <property type="match status" value="1"/>
</dbReference>
<dbReference type="Gene3D" id="3.40.50.1170">
    <property type="entry name" value="L-asparaginase, N-terminal domain"/>
    <property type="match status" value="1"/>
</dbReference>
<dbReference type="SUPFAM" id="SSF53774">
    <property type="entry name" value="Glutaminase/Asparaginase"/>
    <property type="match status" value="1"/>
</dbReference>
<dbReference type="SFLD" id="SFLDS00057">
    <property type="entry name" value="Glutaminase/Asparaginase"/>
    <property type="match status" value="1"/>
</dbReference>
<dbReference type="PIRSF" id="PIRSF500176">
    <property type="entry name" value="L_ASNase"/>
    <property type="match status" value="1"/>
</dbReference>
<keyword evidence="9" id="KW-1185">Reference proteome</keyword>
<dbReference type="AlphaFoldDB" id="A0A5C1QGY7"/>
<dbReference type="OrthoDB" id="9788068at2"/>
<dbReference type="InterPro" id="IPR006034">
    <property type="entry name" value="Asparaginase/glutaminase-like"/>
</dbReference>
<feature type="binding site" evidence="3">
    <location>
        <begin position="84"/>
        <end position="85"/>
    </location>
    <ligand>
        <name>substrate</name>
    </ligand>
</feature>
<dbReference type="RefSeq" id="WP_149569070.1">
    <property type="nucleotide sequence ID" value="NZ_CP035807.1"/>
</dbReference>
<dbReference type="PANTHER" id="PTHR11707">
    <property type="entry name" value="L-ASPARAGINASE"/>
    <property type="match status" value="1"/>
</dbReference>
<dbReference type="CDD" id="cd08963">
    <property type="entry name" value="L-asparaginase_I"/>
    <property type="match status" value="1"/>
</dbReference>
<dbReference type="EMBL" id="CP035807">
    <property type="protein sequence ID" value="QEN05836.1"/>
    <property type="molecule type" value="Genomic_DNA"/>
</dbReference>
<dbReference type="GO" id="GO:0006520">
    <property type="term" value="P:amino acid metabolic process"/>
    <property type="evidence" value="ECO:0007669"/>
    <property type="project" value="InterPro"/>
</dbReference>
<evidence type="ECO:0000256" key="1">
    <source>
        <dbReference type="ARBA" id="ARBA00010518"/>
    </source>
</evidence>
<dbReference type="InterPro" id="IPR041725">
    <property type="entry name" value="L-asparaginase_I"/>
</dbReference>
<dbReference type="InterPro" id="IPR040919">
    <property type="entry name" value="Asparaginase_C"/>
</dbReference>
<feature type="domain" description="Asparaginase/glutaminase C-terminal" evidence="7">
    <location>
        <begin position="202"/>
        <end position="309"/>
    </location>
</feature>
<dbReference type="InterPro" id="IPR027475">
    <property type="entry name" value="Asparaginase/glutaminase_AS2"/>
</dbReference>
<dbReference type="GO" id="GO:0004067">
    <property type="term" value="F:asparaginase activity"/>
    <property type="evidence" value="ECO:0007669"/>
    <property type="project" value="UniProtKB-UniRule"/>
</dbReference>
<dbReference type="PRINTS" id="PR00139">
    <property type="entry name" value="ASNGLNASE"/>
</dbReference>
<dbReference type="PROSITE" id="PS51732">
    <property type="entry name" value="ASN_GLN_ASE_3"/>
    <property type="match status" value="1"/>
</dbReference>
<accession>A0A5C1QGY7</accession>
<evidence type="ECO:0000259" key="6">
    <source>
        <dbReference type="Pfam" id="PF00710"/>
    </source>
</evidence>
<dbReference type="SMART" id="SM00870">
    <property type="entry name" value="Asparaginase"/>
    <property type="match status" value="1"/>
</dbReference>
<dbReference type="Gene3D" id="3.40.50.40">
    <property type="match status" value="1"/>
</dbReference>
<feature type="active site" description="O-isoaspartyl threonine intermediate" evidence="2">
    <location>
        <position position="12"/>
    </location>
</feature>
<dbReference type="InterPro" id="IPR036152">
    <property type="entry name" value="Asp/glu_Ase-like_sf"/>
</dbReference>
<dbReference type="Pfam" id="PF00710">
    <property type="entry name" value="Asparaginase"/>
    <property type="match status" value="1"/>
</dbReference>
<proteinExistence type="inferred from homology"/>
<gene>
    <name evidence="8" type="ORF">EW093_14380</name>
</gene>
<comment type="similarity">
    <text evidence="1">Belongs to the asparaginase 1 family.</text>
</comment>
<sequence>MKKILIIDTGGTISQEKGDNGTLKPGVADIVKIVPRLKEIAEIKYKLIERIDSTNMTQDIRVKIVKEIESSYREFDGFVITHGTDTMPDTACALNYMIQDLGKPIVLTGAQLPMFAPGPDGTNNLFYSVKAATDDIGEVVICFGDRILRGNRSLKENVEGFNAFNSPRAPFIGNLGVNIRLNENRIKRYEGSPKFFTNFEDRVVVINQLSGSSLNPLEWCEDRVDIKGIILIGYGTGNIQKQLLGSIKKLTSSGVKVVIVTSCVKGSTIIEQYETGFAAKEAGALSALDLSVHAASQKMIYSLGQKNSNFEQLFYQRIGRDMD</sequence>
<evidence type="ECO:0000259" key="7">
    <source>
        <dbReference type="Pfam" id="PF17763"/>
    </source>
</evidence>
<evidence type="ECO:0000256" key="3">
    <source>
        <dbReference type="PIRSR" id="PIRSR001220-2"/>
    </source>
</evidence>
<dbReference type="Pfam" id="PF17763">
    <property type="entry name" value="Asparaginase_C"/>
    <property type="match status" value="1"/>
</dbReference>
<dbReference type="PROSITE" id="PS00917">
    <property type="entry name" value="ASN_GLN_ASE_2"/>
    <property type="match status" value="1"/>
</dbReference>
<dbReference type="Proteomes" id="UP000323824">
    <property type="component" value="Chromosome"/>
</dbReference>
<dbReference type="InterPro" id="IPR020827">
    <property type="entry name" value="Asparaginase/glutaminase_AS1"/>
</dbReference>
<dbReference type="InterPro" id="IPR027473">
    <property type="entry name" value="L-asparaginase_C"/>
</dbReference>
<feature type="active site" evidence="4">
    <location>
        <position position="12"/>
    </location>
</feature>
<feature type="binding site" evidence="3">
    <location>
        <position position="53"/>
    </location>
    <ligand>
        <name>substrate</name>
    </ligand>
</feature>
<dbReference type="InterPro" id="IPR037152">
    <property type="entry name" value="L-asparaginase_N_sf"/>
</dbReference>
<reference evidence="8 9" key="2">
    <citation type="submission" date="2019-09" db="EMBL/GenBank/DDBJ databases">
        <title>Complete Genome Sequence and Methylome Analysis of free living Spirochaetas.</title>
        <authorList>
            <person name="Leshcheva N."/>
            <person name="Mikheeva N."/>
        </authorList>
    </citation>
    <scope>NUCLEOTIDE SEQUENCE [LARGE SCALE GENOMIC DNA]</scope>
    <source>
        <strain evidence="8 9">P</strain>
    </source>
</reference>
<name>A0A5C1QGY7_9SPIO</name>
<organism evidence="8 9">
    <name type="scientific">Thiospirochaeta perfilievii</name>
    <dbReference type="NCBI Taxonomy" id="252967"/>
    <lineage>
        <taxon>Bacteria</taxon>
        <taxon>Pseudomonadati</taxon>
        <taxon>Spirochaetota</taxon>
        <taxon>Spirochaetia</taxon>
        <taxon>Spirochaetales</taxon>
        <taxon>Spirochaetaceae</taxon>
        <taxon>Thiospirochaeta</taxon>
    </lineage>
</organism>